<keyword evidence="2" id="KW-1185">Reference proteome</keyword>
<reference evidence="1 2" key="1">
    <citation type="submission" date="2022-04" db="EMBL/GenBank/DDBJ databases">
        <title>Chromosome-level reference genomes for two strains of Caenorhabditis briggsae: an improved platform for comparative genomics.</title>
        <authorList>
            <person name="Stevens L."/>
            <person name="Andersen E."/>
        </authorList>
    </citation>
    <scope>NUCLEOTIDE SEQUENCE [LARGE SCALE GENOMIC DNA]</scope>
    <source>
        <strain evidence="1">VX34</strain>
        <tissue evidence="1">Whole-organism</tissue>
    </source>
</reference>
<evidence type="ECO:0000313" key="1">
    <source>
        <dbReference type="EMBL" id="UMM32596.1"/>
    </source>
</evidence>
<dbReference type="Proteomes" id="UP000829354">
    <property type="component" value="Chromosome V"/>
</dbReference>
<dbReference type="AlphaFoldDB" id="A0AAE9F1C0"/>
<proteinExistence type="predicted"/>
<protein>
    <submittedName>
        <fullName evidence="1">Uncharacterized protein</fullName>
    </submittedName>
</protein>
<gene>
    <name evidence="1" type="ORF">L5515_006330</name>
</gene>
<accession>A0AAE9F1C0</accession>
<evidence type="ECO:0000313" key="2">
    <source>
        <dbReference type="Proteomes" id="UP000829354"/>
    </source>
</evidence>
<organism evidence="1 2">
    <name type="scientific">Caenorhabditis briggsae</name>
    <dbReference type="NCBI Taxonomy" id="6238"/>
    <lineage>
        <taxon>Eukaryota</taxon>
        <taxon>Metazoa</taxon>
        <taxon>Ecdysozoa</taxon>
        <taxon>Nematoda</taxon>
        <taxon>Chromadorea</taxon>
        <taxon>Rhabditida</taxon>
        <taxon>Rhabditina</taxon>
        <taxon>Rhabditomorpha</taxon>
        <taxon>Rhabditoidea</taxon>
        <taxon>Rhabditidae</taxon>
        <taxon>Peloderinae</taxon>
        <taxon>Caenorhabditis</taxon>
    </lineage>
</organism>
<dbReference type="EMBL" id="CP092624">
    <property type="protein sequence ID" value="UMM32596.1"/>
    <property type="molecule type" value="Genomic_DNA"/>
</dbReference>
<name>A0AAE9F1C0_CAEBR</name>
<sequence>MGTPNHLKIPNGYPPITGRIRYGTVNTVIPQSSKMHVTCEFNKYHLAEPMFFGNLPIMQLTVVDELMSTNFILEEELKEKEMVIQEQDRMIAAMRAQLGAYILRRETRRRSTWRSWNLKSS</sequence>